<dbReference type="OrthoDB" id="3267550at2"/>
<proteinExistence type="predicted"/>
<gene>
    <name evidence="2" type="ORF">BSZ39_11810</name>
</gene>
<accession>A0A1Q5PZY0</accession>
<keyword evidence="1" id="KW-0732">Signal</keyword>
<organism evidence="2 3">
    <name type="scientific">Bowdeniella nasicola</name>
    <dbReference type="NCBI Taxonomy" id="208480"/>
    <lineage>
        <taxon>Bacteria</taxon>
        <taxon>Bacillati</taxon>
        <taxon>Actinomycetota</taxon>
        <taxon>Actinomycetes</taxon>
        <taxon>Actinomycetales</taxon>
        <taxon>Actinomycetaceae</taxon>
        <taxon>Bowdeniella</taxon>
    </lineage>
</organism>
<reference evidence="3" key="1">
    <citation type="submission" date="2016-12" db="EMBL/GenBank/DDBJ databases">
        <authorList>
            <person name="Meng X."/>
        </authorList>
    </citation>
    <scope>NUCLEOTIDE SEQUENCE [LARGE SCALE GENOMIC DNA]</scope>
    <source>
        <strain evidence="3">DSM 19116</strain>
    </source>
</reference>
<sequence>MARRPPRTLAAIAAFAVASLGLSACSAASPITTSKSYAASDGVRAQFSKHLRAENLMVLTEGPGSPATLYGALVNNSEEPATFTIKVGELPEQTVEVAPMTVVNLPTEDAKSGSTQVKPGATVAGQVGTTATGAMNVSVPVLDGTLPPYDEYIKGK</sequence>
<dbReference type="PROSITE" id="PS51257">
    <property type="entry name" value="PROKAR_LIPOPROTEIN"/>
    <property type="match status" value="1"/>
</dbReference>
<evidence type="ECO:0008006" key="4">
    <source>
        <dbReference type="Google" id="ProtNLM"/>
    </source>
</evidence>
<dbReference type="RefSeq" id="WP_073717527.1">
    <property type="nucleotide sequence ID" value="NZ_MQVR01000101.1"/>
</dbReference>
<evidence type="ECO:0000256" key="1">
    <source>
        <dbReference type="SAM" id="SignalP"/>
    </source>
</evidence>
<feature type="chain" id="PRO_5038676462" description="Lipoprotein" evidence="1">
    <location>
        <begin position="29"/>
        <end position="156"/>
    </location>
</feature>
<keyword evidence="3" id="KW-1185">Reference proteome</keyword>
<dbReference type="AlphaFoldDB" id="A0A1Q5PZY0"/>
<protein>
    <recommendedName>
        <fullName evidence="4">Lipoprotein</fullName>
    </recommendedName>
</protein>
<feature type="signal peptide" evidence="1">
    <location>
        <begin position="1"/>
        <end position="28"/>
    </location>
</feature>
<comment type="caution">
    <text evidence="2">The sequence shown here is derived from an EMBL/GenBank/DDBJ whole genome shotgun (WGS) entry which is preliminary data.</text>
</comment>
<dbReference type="Proteomes" id="UP000185628">
    <property type="component" value="Unassembled WGS sequence"/>
</dbReference>
<evidence type="ECO:0000313" key="3">
    <source>
        <dbReference type="Proteomes" id="UP000185628"/>
    </source>
</evidence>
<dbReference type="EMBL" id="MQVR01000101">
    <property type="protein sequence ID" value="OKL53012.1"/>
    <property type="molecule type" value="Genomic_DNA"/>
</dbReference>
<evidence type="ECO:0000313" key="2">
    <source>
        <dbReference type="EMBL" id="OKL53012.1"/>
    </source>
</evidence>
<name>A0A1Q5PZY0_9ACTO</name>